<evidence type="ECO:0000256" key="4">
    <source>
        <dbReference type="PROSITE-ProRule" id="PRU00027"/>
    </source>
</evidence>
<feature type="domain" description="BED-type" evidence="6">
    <location>
        <begin position="36"/>
        <end position="91"/>
    </location>
</feature>
<feature type="region of interest" description="Disordered" evidence="5">
    <location>
        <begin position="1"/>
        <end position="37"/>
    </location>
</feature>
<feature type="domain" description="BED-type" evidence="6">
    <location>
        <begin position="89"/>
        <end position="141"/>
    </location>
</feature>
<organism evidence="7 8">
    <name type="scientific">Papaver nudicaule</name>
    <name type="common">Iceland poppy</name>
    <dbReference type="NCBI Taxonomy" id="74823"/>
    <lineage>
        <taxon>Eukaryota</taxon>
        <taxon>Viridiplantae</taxon>
        <taxon>Streptophyta</taxon>
        <taxon>Embryophyta</taxon>
        <taxon>Tracheophyta</taxon>
        <taxon>Spermatophyta</taxon>
        <taxon>Magnoliopsida</taxon>
        <taxon>Ranunculales</taxon>
        <taxon>Papaveraceae</taxon>
        <taxon>Papaveroideae</taxon>
        <taxon>Papaver</taxon>
    </lineage>
</organism>
<dbReference type="GO" id="GO:0006357">
    <property type="term" value="P:regulation of transcription by RNA polymerase II"/>
    <property type="evidence" value="ECO:0007669"/>
    <property type="project" value="TreeGrafter"/>
</dbReference>
<evidence type="ECO:0000259" key="6">
    <source>
        <dbReference type="PROSITE" id="PS50808"/>
    </source>
</evidence>
<dbReference type="Proteomes" id="UP001177140">
    <property type="component" value="Unassembled WGS sequence"/>
</dbReference>
<dbReference type="EMBL" id="JAJJMA010182824">
    <property type="protein sequence ID" value="MCL7037758.1"/>
    <property type="molecule type" value="Genomic_DNA"/>
</dbReference>
<dbReference type="InterPro" id="IPR053031">
    <property type="entry name" value="Cuticle_assoc_protein"/>
</dbReference>
<accession>A0AA41VC95</accession>
<dbReference type="Pfam" id="PF02892">
    <property type="entry name" value="zf-BED"/>
    <property type="match status" value="2"/>
</dbReference>
<evidence type="ECO:0000313" key="8">
    <source>
        <dbReference type="Proteomes" id="UP001177140"/>
    </source>
</evidence>
<feature type="compositionally biased region" description="Low complexity" evidence="5">
    <location>
        <begin position="12"/>
        <end position="26"/>
    </location>
</feature>
<dbReference type="AlphaFoldDB" id="A0AA41VC95"/>
<evidence type="ECO:0000256" key="3">
    <source>
        <dbReference type="ARBA" id="ARBA00022833"/>
    </source>
</evidence>
<protein>
    <recommendedName>
        <fullName evidence="6">BED-type domain-containing protein</fullName>
    </recommendedName>
</protein>
<proteinExistence type="predicted"/>
<dbReference type="GO" id="GO:0005634">
    <property type="term" value="C:nucleus"/>
    <property type="evidence" value="ECO:0007669"/>
    <property type="project" value="TreeGrafter"/>
</dbReference>
<reference evidence="7" key="1">
    <citation type="submission" date="2022-03" db="EMBL/GenBank/DDBJ databases">
        <title>A functionally conserved STORR gene fusion in Papaver species that diverged 16.8 million years ago.</title>
        <authorList>
            <person name="Catania T."/>
        </authorList>
    </citation>
    <scope>NUCLEOTIDE SEQUENCE</scope>
    <source>
        <strain evidence="7">S-191538</strain>
    </source>
</reference>
<keyword evidence="3" id="KW-0862">Zinc</keyword>
<dbReference type="GO" id="GO:1990837">
    <property type="term" value="F:sequence-specific double-stranded DNA binding"/>
    <property type="evidence" value="ECO:0007669"/>
    <property type="project" value="TreeGrafter"/>
</dbReference>
<evidence type="ECO:0000256" key="5">
    <source>
        <dbReference type="SAM" id="MobiDB-lite"/>
    </source>
</evidence>
<dbReference type="InterPro" id="IPR003656">
    <property type="entry name" value="Znf_BED"/>
</dbReference>
<dbReference type="SMART" id="SM00614">
    <property type="entry name" value="ZnF_BED"/>
    <property type="match status" value="2"/>
</dbReference>
<keyword evidence="8" id="KW-1185">Reference proteome</keyword>
<evidence type="ECO:0000313" key="7">
    <source>
        <dbReference type="EMBL" id="MCL7037758.1"/>
    </source>
</evidence>
<dbReference type="PROSITE" id="PS50808">
    <property type="entry name" value="ZF_BED"/>
    <property type="match status" value="2"/>
</dbReference>
<gene>
    <name evidence="7" type="ORF">MKW94_010236</name>
</gene>
<dbReference type="GO" id="GO:0008270">
    <property type="term" value="F:zinc ion binding"/>
    <property type="evidence" value="ECO:0007669"/>
    <property type="project" value="UniProtKB-KW"/>
</dbReference>
<evidence type="ECO:0000256" key="2">
    <source>
        <dbReference type="ARBA" id="ARBA00022771"/>
    </source>
</evidence>
<sequence>MKESQASADVIADASTATETTTAEASPSEEELKRAKETSTVWEHFVRDKKPSTHARCMYCNARLAADPKKNGTSSLNGHMKRSAPSRRRERAKIWDHFVREHPPSTHAKCIHCHMRFAADPLRHGSSRLYAHLKNCRMMRN</sequence>
<dbReference type="InterPro" id="IPR036236">
    <property type="entry name" value="Znf_C2H2_sf"/>
</dbReference>
<name>A0AA41VC95_PAPNU</name>
<keyword evidence="1" id="KW-0479">Metal-binding</keyword>
<dbReference type="PANTHER" id="PTHR34396">
    <property type="entry name" value="OS03G0264950 PROTEIN-RELATED"/>
    <property type="match status" value="1"/>
</dbReference>
<dbReference type="PANTHER" id="PTHR34396:SF25">
    <property type="entry name" value="BOUNDARY ELEMENT ASSOCIATED FACTOR"/>
    <property type="match status" value="1"/>
</dbReference>
<dbReference type="SUPFAM" id="SSF57667">
    <property type="entry name" value="beta-beta-alpha zinc fingers"/>
    <property type="match status" value="2"/>
</dbReference>
<keyword evidence="2 4" id="KW-0863">Zinc-finger</keyword>
<comment type="caution">
    <text evidence="7">The sequence shown here is derived from an EMBL/GenBank/DDBJ whole genome shotgun (WGS) entry which is preliminary data.</text>
</comment>
<feature type="compositionally biased region" description="Basic residues" evidence="5">
    <location>
        <begin position="79"/>
        <end position="90"/>
    </location>
</feature>
<feature type="region of interest" description="Disordered" evidence="5">
    <location>
        <begin position="68"/>
        <end position="90"/>
    </location>
</feature>
<evidence type="ECO:0000256" key="1">
    <source>
        <dbReference type="ARBA" id="ARBA00022723"/>
    </source>
</evidence>